<dbReference type="VEuPathDB" id="PlasmoDB:PBANKA_0216000"/>
<dbReference type="Proteomes" id="UP000220214">
    <property type="component" value="Unassembled WGS sequence"/>
</dbReference>
<evidence type="ECO:0000313" key="4">
    <source>
        <dbReference type="EMBL" id="SCL84126.1"/>
    </source>
</evidence>
<keyword evidence="2" id="KW-0812">Transmembrane</keyword>
<dbReference type="EMBL" id="FMII01000287">
    <property type="protein sequence ID" value="SCL86626.1"/>
    <property type="molecule type" value="Genomic_DNA"/>
</dbReference>
<feature type="region of interest" description="Disordered" evidence="1">
    <location>
        <begin position="332"/>
        <end position="395"/>
    </location>
</feature>
<feature type="compositionally biased region" description="Basic and acidic residues" evidence="1">
    <location>
        <begin position="373"/>
        <end position="388"/>
    </location>
</feature>
<evidence type="ECO:0000313" key="8">
    <source>
        <dbReference type="Proteomes" id="UP000219974"/>
    </source>
</evidence>
<dbReference type="EMBL" id="FMIH01000193">
    <property type="protein sequence ID" value="SCL84126.1"/>
    <property type="molecule type" value="Genomic_DNA"/>
</dbReference>
<gene>
    <name evidence="3" type="ORF">PBNK65E_000517700</name>
    <name evidence="6" type="ORF">PBNK65NY_000512900</name>
    <name evidence="5" type="ORF">PBSP11A_000517800</name>
    <name evidence="4" type="ORF">PBSP11RLL_000512800</name>
</gene>
<dbReference type="EMBL" id="FMIE01000238">
    <property type="protein sequence ID" value="SCL86853.1"/>
    <property type="molecule type" value="Genomic_DNA"/>
</dbReference>
<dbReference type="Proteomes" id="UP000516480">
    <property type="component" value="Unassembled WGS sequence"/>
</dbReference>
<evidence type="ECO:0000256" key="2">
    <source>
        <dbReference type="SAM" id="Phobius"/>
    </source>
</evidence>
<dbReference type="OMA" id="ECNTIGQ"/>
<feature type="transmembrane region" description="Helical" evidence="2">
    <location>
        <begin position="424"/>
        <end position="444"/>
    </location>
</feature>
<evidence type="ECO:0000313" key="9">
    <source>
        <dbReference type="Proteomes" id="UP000220214"/>
    </source>
</evidence>
<dbReference type="InterPro" id="IPR006477">
    <property type="entry name" value="Yir_bir_cir"/>
</dbReference>
<sequence>MTLKVCKAFKDIEEYLPDNFSFEKNHTDTEIYNAYCPISKETGKGKCGTIGQVVSAVTTLLINNLITGDEYIESENENNEYITYIILWLSDKMKLIKTWEYGSVSDFDTTFIKDGEYYKEHIDQIKKKENIMNVKIDEMHELYELLNDLCNVITKYTNDSSNCSDCSNFTSNWEEKSNKLVNKKIKVFEDEYYCDVLLTLKNAYEKFKRDNNIQNKLPKIKEIEEINNCKKLCKEATKSWRIKSVDFQQIKEKKNIEKSKDNSRYIDVAKNKFETYSSFFSIIFTNIGNNLYEKVFPALTNVYGKFINFTDNTISYVNEQLKKAIEAYTFNNDVPEETDPGGDQLSSQETPSEASSPSSSTKQTRTSELPQKSSEKKNYDQKNEEGSKKTMPSLVIKHENSVTEVKLNGATGIDDNPLNLYKKIGISIIMLLIPIALAIMYKYFPFGWRKELKKKKNMKKVINMFGVNEATKRVINPTNRKNKVQIIINLSKKKQDKKFTNSSTQKKQDKKFTYSSTQKKQNKQFINSIYWEKYPLLNIYKLMEADAVPFIILYLLFIFYVYKRKDDSLE</sequence>
<dbReference type="Pfam" id="PF06022">
    <property type="entry name" value="Cir_Bir_Yir"/>
    <property type="match status" value="1"/>
</dbReference>
<feature type="transmembrane region" description="Helical" evidence="2">
    <location>
        <begin position="542"/>
        <end position="562"/>
    </location>
</feature>
<evidence type="ECO:0000313" key="7">
    <source>
        <dbReference type="Proteomes" id="UP000219860"/>
    </source>
</evidence>
<dbReference type="OrthoDB" id="10459017at2759"/>
<proteinExistence type="predicted"/>
<reference evidence="7 8" key="1">
    <citation type="submission" date="2016-08" db="EMBL/GenBank/DDBJ databases">
        <authorList>
            <consortium name="Pathogen Informatics"/>
        </authorList>
    </citation>
    <scope>NUCLEOTIDE SEQUENCE</scope>
    <source>
        <strain evidence="6">NK65 ny</strain>
        <strain evidence="3 9">NK65e</strain>
        <strain evidence="5 7">SP11 Antwerpcl1</strain>
        <strain evidence="4 8">SP11 RLL</strain>
    </source>
</reference>
<dbReference type="Proteomes" id="UP000219860">
    <property type="component" value="Unassembled WGS sequence"/>
</dbReference>
<feature type="compositionally biased region" description="Low complexity" evidence="1">
    <location>
        <begin position="346"/>
        <end position="367"/>
    </location>
</feature>
<protein>
    <submittedName>
        <fullName evidence="6">BIR protein</fullName>
    </submittedName>
</protein>
<dbReference type="AlphaFoldDB" id="A0A1C6WGF0"/>
<dbReference type="EMBL" id="FLVA01000251">
    <property type="protein sequence ID" value="SBW38341.1"/>
    <property type="molecule type" value="Genomic_DNA"/>
</dbReference>
<dbReference type="Proteomes" id="UP000219974">
    <property type="component" value="Unassembled WGS sequence"/>
</dbReference>
<evidence type="ECO:0000313" key="3">
    <source>
        <dbReference type="EMBL" id="SBW38341.1"/>
    </source>
</evidence>
<evidence type="ECO:0000313" key="5">
    <source>
        <dbReference type="EMBL" id="SCL86626.1"/>
    </source>
</evidence>
<name>A0A1C6WGF0_PLABE</name>
<keyword evidence="2" id="KW-1133">Transmembrane helix</keyword>
<organism evidence="6">
    <name type="scientific">Plasmodium berghei</name>
    <dbReference type="NCBI Taxonomy" id="5821"/>
    <lineage>
        <taxon>Eukaryota</taxon>
        <taxon>Sar</taxon>
        <taxon>Alveolata</taxon>
        <taxon>Apicomplexa</taxon>
        <taxon>Aconoidasida</taxon>
        <taxon>Haemosporida</taxon>
        <taxon>Plasmodiidae</taxon>
        <taxon>Plasmodium</taxon>
        <taxon>Plasmodium (Vinckeia)</taxon>
    </lineage>
</organism>
<evidence type="ECO:0000256" key="1">
    <source>
        <dbReference type="SAM" id="MobiDB-lite"/>
    </source>
</evidence>
<evidence type="ECO:0000313" key="6">
    <source>
        <dbReference type="EMBL" id="SCL86853.1"/>
    </source>
</evidence>
<accession>A0A1C6WGF0</accession>
<keyword evidence="2" id="KW-0472">Membrane</keyword>